<keyword evidence="2" id="KW-0238">DNA-binding</keyword>
<dbReference type="SUPFAM" id="SSF46689">
    <property type="entry name" value="Homeodomain-like"/>
    <property type="match status" value="1"/>
</dbReference>
<dbReference type="PANTHER" id="PTHR43280:SF32">
    <property type="entry name" value="TRANSCRIPTIONAL REGULATORY PROTEIN"/>
    <property type="match status" value="1"/>
</dbReference>
<dbReference type="SMART" id="SM00342">
    <property type="entry name" value="HTH_ARAC"/>
    <property type="match status" value="1"/>
</dbReference>
<dbReference type="Proteomes" id="UP000032046">
    <property type="component" value="Unassembled WGS sequence"/>
</dbReference>
<sequence length="307" mass="35113">MEKDKDKRTTDIIPDGITNGGIAASIKGGSPTGNTSVSLGTRSLERWLSEAKVMYSGMIMICRTGSASIRVNFSMWKLSAGSVLTLFPNDMVTLTERSEDFSVEVLEYNATLLREASLQMEQTVYSQLRADRCRTESPIVTNIINDMFSLLKIYFDQPECMCLDQLVLLQLKAFFVGFYDYIYRFPQKRKPEEGSPRVRELFNLFMMYLETHFKDSRDVTYYASLLNITPKYLNIIAQRITGNTVKALINEYVVMQLKLSLCSGNTSMKMLAGEYNFSDLSFFCRYFKQHTGMTPMQFVKSEAPKRT</sequence>
<evidence type="ECO:0000256" key="3">
    <source>
        <dbReference type="ARBA" id="ARBA00023163"/>
    </source>
</evidence>
<keyword evidence="3" id="KW-0804">Transcription</keyword>
<evidence type="ECO:0000313" key="5">
    <source>
        <dbReference type="EMBL" id="KIP63300.1"/>
    </source>
</evidence>
<dbReference type="Pfam" id="PF02311">
    <property type="entry name" value="AraC_binding"/>
    <property type="match status" value="1"/>
</dbReference>
<dbReference type="InterPro" id="IPR018060">
    <property type="entry name" value="HTH_AraC"/>
</dbReference>
<evidence type="ECO:0000256" key="1">
    <source>
        <dbReference type="ARBA" id="ARBA00023015"/>
    </source>
</evidence>
<dbReference type="InterPro" id="IPR003313">
    <property type="entry name" value="AraC-bd"/>
</dbReference>
<dbReference type="Pfam" id="PF12833">
    <property type="entry name" value="HTH_18"/>
    <property type="match status" value="1"/>
</dbReference>
<comment type="caution">
    <text evidence="5">The sequence shown here is derived from an EMBL/GenBank/DDBJ whole genome shotgun (WGS) entry which is preliminary data.</text>
</comment>
<dbReference type="PANTHER" id="PTHR43280">
    <property type="entry name" value="ARAC-FAMILY TRANSCRIPTIONAL REGULATOR"/>
    <property type="match status" value="1"/>
</dbReference>
<dbReference type="GO" id="GO:0043565">
    <property type="term" value="F:sequence-specific DNA binding"/>
    <property type="evidence" value="ECO:0007669"/>
    <property type="project" value="InterPro"/>
</dbReference>
<keyword evidence="1" id="KW-0805">Transcription regulation</keyword>
<protein>
    <recommendedName>
        <fullName evidence="4">HTH araC/xylS-type domain-containing protein</fullName>
    </recommendedName>
</protein>
<evidence type="ECO:0000259" key="4">
    <source>
        <dbReference type="PROSITE" id="PS01124"/>
    </source>
</evidence>
<feature type="domain" description="HTH araC/xylS-type" evidence="4">
    <location>
        <begin position="203"/>
        <end position="301"/>
    </location>
</feature>
<organism evidence="5 6">
    <name type="scientific">Prevotella pectinovora</name>
    <dbReference type="NCBI Taxonomy" id="1602169"/>
    <lineage>
        <taxon>Bacteria</taxon>
        <taxon>Pseudomonadati</taxon>
        <taxon>Bacteroidota</taxon>
        <taxon>Bacteroidia</taxon>
        <taxon>Bacteroidales</taxon>
        <taxon>Prevotellaceae</taxon>
        <taxon>Prevotella</taxon>
    </lineage>
</organism>
<reference evidence="5 6" key="1">
    <citation type="submission" date="2015-01" db="EMBL/GenBank/DDBJ databases">
        <title>Comparative genomics of non-oral Prevotella species.</title>
        <authorList>
            <person name="Accetto T."/>
            <person name="Nograsek B."/>
            <person name="Avgustin G."/>
        </authorList>
    </citation>
    <scope>NUCLEOTIDE SEQUENCE [LARGE SCALE GENOMIC DNA]</scope>
    <source>
        <strain evidence="5 6">P5-119</strain>
    </source>
</reference>
<dbReference type="Gene3D" id="1.10.10.60">
    <property type="entry name" value="Homeodomain-like"/>
    <property type="match status" value="1"/>
</dbReference>
<dbReference type="RefSeq" id="WP_042518370.1">
    <property type="nucleotide sequence ID" value="NZ_JXQK01000045.1"/>
</dbReference>
<accession>A0A0D0IX47</accession>
<evidence type="ECO:0000256" key="2">
    <source>
        <dbReference type="ARBA" id="ARBA00023125"/>
    </source>
</evidence>
<dbReference type="AlphaFoldDB" id="A0A0D0IX47"/>
<keyword evidence="6" id="KW-1185">Reference proteome</keyword>
<dbReference type="EMBL" id="JXQK01000045">
    <property type="protein sequence ID" value="KIP63300.1"/>
    <property type="molecule type" value="Genomic_DNA"/>
</dbReference>
<dbReference type="PROSITE" id="PS01124">
    <property type="entry name" value="HTH_ARAC_FAMILY_2"/>
    <property type="match status" value="1"/>
</dbReference>
<gene>
    <name evidence="5" type="ORF">ST44_04310</name>
</gene>
<dbReference type="InterPro" id="IPR009057">
    <property type="entry name" value="Homeodomain-like_sf"/>
</dbReference>
<dbReference type="STRING" id="1602171.ST44_04310"/>
<name>A0A0D0IX47_9BACT</name>
<evidence type="ECO:0000313" key="6">
    <source>
        <dbReference type="Proteomes" id="UP000032046"/>
    </source>
</evidence>
<dbReference type="GO" id="GO:0003700">
    <property type="term" value="F:DNA-binding transcription factor activity"/>
    <property type="evidence" value="ECO:0007669"/>
    <property type="project" value="InterPro"/>
</dbReference>
<proteinExistence type="predicted"/>